<dbReference type="PIRSF" id="PIRSF005758">
    <property type="entry name" value="Shikimt_kin_arch"/>
    <property type="match status" value="1"/>
</dbReference>
<dbReference type="HAMAP" id="MF_00370">
    <property type="entry name" value="Shik_kinase_arch"/>
    <property type="match status" value="1"/>
</dbReference>
<dbReference type="RefSeq" id="WP_238478923.1">
    <property type="nucleotide sequence ID" value="NZ_CP064786.1"/>
</dbReference>
<dbReference type="GO" id="GO:0009423">
    <property type="term" value="P:chorismate biosynthetic process"/>
    <property type="evidence" value="ECO:0007669"/>
    <property type="project" value="UniProtKB-UniRule"/>
</dbReference>
<keyword evidence="10 14" id="KW-0418">Kinase</keyword>
<keyword evidence="7 14" id="KW-0028">Amino-acid biosynthesis</keyword>
<dbReference type="UniPathway" id="UPA00053">
    <property type="reaction ID" value="UER00088"/>
</dbReference>
<organism evidence="16 17">
    <name type="scientific">Natranaeroarchaeum sulfidigenes</name>
    <dbReference type="NCBI Taxonomy" id="2784880"/>
    <lineage>
        <taxon>Archaea</taxon>
        <taxon>Methanobacteriati</taxon>
        <taxon>Methanobacteriota</taxon>
        <taxon>Stenosarchaea group</taxon>
        <taxon>Halobacteria</taxon>
        <taxon>Halobacteriales</taxon>
        <taxon>Natronoarchaeaceae</taxon>
        <taxon>Natranaeroarchaeum</taxon>
    </lineage>
</organism>
<evidence type="ECO:0000256" key="6">
    <source>
        <dbReference type="ARBA" id="ARBA00022490"/>
    </source>
</evidence>
<dbReference type="EMBL" id="CP064786">
    <property type="protein sequence ID" value="QSG01816.1"/>
    <property type="molecule type" value="Genomic_DNA"/>
</dbReference>
<gene>
    <name evidence="16" type="primary">aroK2</name>
    <name evidence="14" type="synonym">aroK</name>
    <name evidence="16" type="ORF">AArcS_0588</name>
</gene>
<keyword evidence="8 14" id="KW-0808">Transferase</keyword>
<evidence type="ECO:0000313" key="17">
    <source>
        <dbReference type="Proteomes" id="UP000663586"/>
    </source>
</evidence>
<dbReference type="InterPro" id="IPR014721">
    <property type="entry name" value="Ribsml_uS5_D2-typ_fold_subgr"/>
</dbReference>
<evidence type="ECO:0000256" key="4">
    <source>
        <dbReference type="ARBA" id="ARBA00012154"/>
    </source>
</evidence>
<keyword evidence="9 14" id="KW-0547">Nucleotide-binding</keyword>
<evidence type="ECO:0000256" key="5">
    <source>
        <dbReference type="ARBA" id="ARBA00013853"/>
    </source>
</evidence>
<dbReference type="InterPro" id="IPR006204">
    <property type="entry name" value="GHMP_kinase_N_dom"/>
</dbReference>
<dbReference type="EC" id="2.7.1.71" evidence="4 14"/>
<comment type="similarity">
    <text evidence="3 14">Belongs to the GHMP kinase family. Archaeal shikimate kinase subfamily.</text>
</comment>
<dbReference type="GeneID" id="70683969"/>
<accession>A0A897MUE5</accession>
<evidence type="ECO:0000313" key="16">
    <source>
        <dbReference type="EMBL" id="QSG01816.1"/>
    </source>
</evidence>
<evidence type="ECO:0000256" key="14">
    <source>
        <dbReference type="HAMAP-Rule" id="MF_00370"/>
    </source>
</evidence>
<feature type="domain" description="GHMP kinase N-terminal" evidence="15">
    <location>
        <begin position="58"/>
        <end position="148"/>
    </location>
</feature>
<dbReference type="Pfam" id="PF00288">
    <property type="entry name" value="GHMP_kinases_N"/>
    <property type="match status" value="1"/>
</dbReference>
<dbReference type="Proteomes" id="UP000663586">
    <property type="component" value="Chromosome"/>
</dbReference>
<proteinExistence type="inferred from homology"/>
<reference evidence="16" key="1">
    <citation type="submission" date="2020-11" db="EMBL/GenBank/DDBJ databases">
        <title>Carbohydrate-dependent, anaerobic sulfur respiration: A novel catabolism in halophilic archaea.</title>
        <authorList>
            <person name="Sorokin D.Y."/>
            <person name="Messina E."/>
            <person name="Smedile F."/>
            <person name="La Cono V."/>
            <person name="Hallsworth J.E."/>
            <person name="Yakimov M.M."/>
        </authorList>
    </citation>
    <scope>NUCLEOTIDE SEQUENCE</scope>
    <source>
        <strain evidence="16">AArc-S</strain>
    </source>
</reference>
<keyword evidence="6 14" id="KW-0963">Cytoplasm</keyword>
<dbReference type="GO" id="GO:0005524">
    <property type="term" value="F:ATP binding"/>
    <property type="evidence" value="ECO:0007669"/>
    <property type="project" value="UniProtKB-UniRule"/>
</dbReference>
<evidence type="ECO:0000256" key="8">
    <source>
        <dbReference type="ARBA" id="ARBA00022679"/>
    </source>
</evidence>
<evidence type="ECO:0000256" key="13">
    <source>
        <dbReference type="ARBA" id="ARBA00048567"/>
    </source>
</evidence>
<evidence type="ECO:0000256" key="2">
    <source>
        <dbReference type="ARBA" id="ARBA00004842"/>
    </source>
</evidence>
<sequence length="284" mass="29139">MNGSAEAPAAGTILNALASGKGSAFAIDEYTTATVSLDSDADAVTGDIDGAPDADTRLIERCVELATERYGDGEGGTVSTESEVPMASGLKSSSAAANATVLATLDALGIAEEVERETACLLGVEAARDVGVTITGAFDDASASMLGGVTVTDNTEDELLSHETVDWDVLVYTPPEQAFSADADAERCHRIAPVAELVAELAVDGRYGLAMTVNGFAFSAALEFPTAPAIEALPEAYGVSLSGTGPSVVAIGDRKALEGVQETWNKRRGTTWLTTTQSAGARTR</sequence>
<evidence type="ECO:0000256" key="7">
    <source>
        <dbReference type="ARBA" id="ARBA00022605"/>
    </source>
</evidence>
<keyword evidence="17" id="KW-1185">Reference proteome</keyword>
<evidence type="ECO:0000256" key="3">
    <source>
        <dbReference type="ARBA" id="ARBA00010202"/>
    </source>
</evidence>
<dbReference type="PANTHER" id="PTHR20861">
    <property type="entry name" value="HOMOSERINE/4-DIPHOSPHOCYTIDYL-2-C-METHYL-D-ERYTHRITOL KINASE"/>
    <property type="match status" value="1"/>
</dbReference>
<dbReference type="Gene3D" id="3.30.230.10">
    <property type="match status" value="1"/>
</dbReference>
<keyword evidence="11 14" id="KW-0067">ATP-binding</keyword>
<protein>
    <recommendedName>
        <fullName evidence="5 14">Shikimate kinase</fullName>
        <shortName evidence="14">SK</shortName>
        <ecNumber evidence="4 14">2.7.1.71</ecNumber>
    </recommendedName>
</protein>
<dbReference type="AlphaFoldDB" id="A0A897MUE5"/>
<dbReference type="GO" id="GO:0004765">
    <property type="term" value="F:shikimate kinase activity"/>
    <property type="evidence" value="ECO:0007669"/>
    <property type="project" value="UniProtKB-UniRule"/>
</dbReference>
<dbReference type="GO" id="GO:0005737">
    <property type="term" value="C:cytoplasm"/>
    <property type="evidence" value="ECO:0007669"/>
    <property type="project" value="UniProtKB-SubCell"/>
</dbReference>
<dbReference type="GO" id="GO:0008652">
    <property type="term" value="P:amino acid biosynthetic process"/>
    <property type="evidence" value="ECO:0007669"/>
    <property type="project" value="UniProtKB-KW"/>
</dbReference>
<evidence type="ECO:0000259" key="15">
    <source>
        <dbReference type="Pfam" id="PF00288"/>
    </source>
</evidence>
<evidence type="ECO:0000256" key="12">
    <source>
        <dbReference type="ARBA" id="ARBA00023141"/>
    </source>
</evidence>
<comment type="pathway">
    <text evidence="2 14">Metabolic intermediate biosynthesis; chorismate biosynthesis; chorismate from D-erythrose 4-phosphate and phosphoenolpyruvate: step 5/7.</text>
</comment>
<comment type="subcellular location">
    <subcellularLocation>
        <location evidence="1 14">Cytoplasm</location>
    </subcellularLocation>
</comment>
<dbReference type="SUPFAM" id="SSF54211">
    <property type="entry name" value="Ribosomal protein S5 domain 2-like"/>
    <property type="match status" value="1"/>
</dbReference>
<dbReference type="PANTHER" id="PTHR20861:SF3">
    <property type="entry name" value="SHIKIMATE KINASE"/>
    <property type="match status" value="1"/>
</dbReference>
<keyword evidence="12 14" id="KW-0057">Aromatic amino acid biosynthesis</keyword>
<name>A0A897MUE5_9EURY</name>
<dbReference type="InterPro" id="IPR010189">
    <property type="entry name" value="SK_arc"/>
</dbReference>
<dbReference type="NCBIfam" id="TIGR01920">
    <property type="entry name" value="Shik_kin_archae"/>
    <property type="match status" value="1"/>
</dbReference>
<evidence type="ECO:0000256" key="10">
    <source>
        <dbReference type="ARBA" id="ARBA00022777"/>
    </source>
</evidence>
<evidence type="ECO:0000256" key="11">
    <source>
        <dbReference type="ARBA" id="ARBA00022840"/>
    </source>
</evidence>
<evidence type="ECO:0000256" key="1">
    <source>
        <dbReference type="ARBA" id="ARBA00004496"/>
    </source>
</evidence>
<dbReference type="GO" id="GO:0009073">
    <property type="term" value="P:aromatic amino acid family biosynthetic process"/>
    <property type="evidence" value="ECO:0007669"/>
    <property type="project" value="UniProtKB-KW"/>
</dbReference>
<evidence type="ECO:0000256" key="9">
    <source>
        <dbReference type="ARBA" id="ARBA00022741"/>
    </source>
</evidence>
<dbReference type="KEGG" id="hara:AArcS_0588"/>
<feature type="binding site" evidence="14">
    <location>
        <begin position="85"/>
        <end position="95"/>
    </location>
    <ligand>
        <name>ATP</name>
        <dbReference type="ChEBI" id="CHEBI:30616"/>
    </ligand>
</feature>
<comment type="catalytic activity">
    <reaction evidence="13 14">
        <text>shikimate + ATP = 3-phosphoshikimate + ADP + H(+)</text>
        <dbReference type="Rhea" id="RHEA:13121"/>
        <dbReference type="ChEBI" id="CHEBI:15378"/>
        <dbReference type="ChEBI" id="CHEBI:30616"/>
        <dbReference type="ChEBI" id="CHEBI:36208"/>
        <dbReference type="ChEBI" id="CHEBI:145989"/>
        <dbReference type="ChEBI" id="CHEBI:456216"/>
        <dbReference type="EC" id="2.7.1.71"/>
    </reaction>
</comment>
<dbReference type="InterPro" id="IPR020568">
    <property type="entry name" value="Ribosomal_Su5_D2-typ_SF"/>
</dbReference>